<dbReference type="PANTHER" id="PTHR19241">
    <property type="entry name" value="ATP-BINDING CASSETTE TRANSPORTER"/>
    <property type="match status" value="1"/>
</dbReference>
<keyword evidence="1" id="KW-0813">Transport</keyword>
<protein>
    <submittedName>
        <fullName evidence="2">Uncharacterized protein</fullName>
    </submittedName>
</protein>
<evidence type="ECO:0000256" key="1">
    <source>
        <dbReference type="ARBA" id="ARBA00022448"/>
    </source>
</evidence>
<organism evidence="2 3">
    <name type="scientific">Punica granatum</name>
    <name type="common">Pomegranate</name>
    <dbReference type="NCBI Taxonomy" id="22663"/>
    <lineage>
        <taxon>Eukaryota</taxon>
        <taxon>Viridiplantae</taxon>
        <taxon>Streptophyta</taxon>
        <taxon>Embryophyta</taxon>
        <taxon>Tracheophyta</taxon>
        <taxon>Spermatophyta</taxon>
        <taxon>Magnoliopsida</taxon>
        <taxon>eudicotyledons</taxon>
        <taxon>Gunneridae</taxon>
        <taxon>Pentapetalae</taxon>
        <taxon>rosids</taxon>
        <taxon>malvids</taxon>
        <taxon>Myrtales</taxon>
        <taxon>Lythraceae</taxon>
        <taxon>Punica</taxon>
    </lineage>
</organism>
<proteinExistence type="predicted"/>
<sequence length="316" mass="35590">MANLIRQSIHIVNKTALISLLQPPLGTFELYYDFILLSEEKIDYQGPRNIHICQLFNQVDCEITAIANVKAYKSFHIRREIECELTIPFNLSKKHPAALARSKYGATAIIGIPVSMLEIVLHVLTAYYLTEFDSSVVRVLKQYVAYTLMRQMSFFRCMGTLTKEHVISNTAGCAGMGLVEEIMDLVEPTPPRDVIVRFLIYASFPWSRVAPLNLRHRRNICCPLWGNNHCSEMTEYFEISLHPTLALIFGILFSDLDFKRRFHFVSPVSGSFYGVAVSQYGNVHAKLDTGETAADYMGREATLGSGTSSWGTGDLS</sequence>
<reference evidence="2 3" key="1">
    <citation type="submission" date="2017-11" db="EMBL/GenBank/DDBJ databases">
        <title>De-novo sequencing of pomegranate (Punica granatum L.) genome.</title>
        <authorList>
            <person name="Akparov Z."/>
            <person name="Amiraslanov A."/>
            <person name="Hajiyeva S."/>
            <person name="Abbasov M."/>
            <person name="Kaur K."/>
            <person name="Hamwieh A."/>
            <person name="Solovyev V."/>
            <person name="Salamov A."/>
            <person name="Braich B."/>
            <person name="Kosarev P."/>
            <person name="Mahmoud A."/>
            <person name="Hajiyev E."/>
            <person name="Babayeva S."/>
            <person name="Izzatullayeva V."/>
            <person name="Mammadov A."/>
            <person name="Mammadov A."/>
            <person name="Sharifova S."/>
            <person name="Ojaghi J."/>
            <person name="Eynullazada K."/>
            <person name="Bayramov B."/>
            <person name="Abdulazimova A."/>
            <person name="Shahmuradov I."/>
        </authorList>
    </citation>
    <scope>NUCLEOTIDE SEQUENCE [LARGE SCALE GENOMIC DNA]</scope>
    <source>
        <strain evidence="3">cv. AG2017</strain>
        <tissue evidence="2">Leaf</tissue>
    </source>
</reference>
<dbReference type="STRING" id="22663.A0A2I0IQH0"/>
<dbReference type="EMBL" id="PGOL01002660">
    <property type="protein sequence ID" value="PKI46242.1"/>
    <property type="molecule type" value="Genomic_DNA"/>
</dbReference>
<comment type="caution">
    <text evidence="2">The sequence shown here is derived from an EMBL/GenBank/DDBJ whole genome shotgun (WGS) entry which is preliminary data.</text>
</comment>
<dbReference type="Proteomes" id="UP000233551">
    <property type="component" value="Unassembled WGS sequence"/>
</dbReference>
<keyword evidence="3" id="KW-1185">Reference proteome</keyword>
<evidence type="ECO:0000313" key="3">
    <source>
        <dbReference type="Proteomes" id="UP000233551"/>
    </source>
</evidence>
<gene>
    <name evidence="2" type="ORF">CRG98_033369</name>
</gene>
<accession>A0A2I0IQH0</accession>
<name>A0A2I0IQH0_PUNGR</name>
<dbReference type="AlphaFoldDB" id="A0A2I0IQH0"/>
<evidence type="ECO:0000313" key="2">
    <source>
        <dbReference type="EMBL" id="PKI46242.1"/>
    </source>
</evidence>